<proteinExistence type="predicted"/>
<evidence type="ECO:0008006" key="3">
    <source>
        <dbReference type="Google" id="ProtNLM"/>
    </source>
</evidence>
<sequence length="152" mass="16989">MTQCAITRTQDWFATARPNPSKKDFSTQLGVHMEEVAEMLKALKGNSHAAEVLLELAVDHIENLATHLKEDENLVEVNDPVEMLDGLIDQQVTSTGVGYCLGYDMPAALREVNASNYSKFDDNGQPIYNENKKVMKGPNYFKPDLAQYLPVE</sequence>
<evidence type="ECO:0000313" key="2">
    <source>
        <dbReference type="Proteomes" id="UP000322075"/>
    </source>
</evidence>
<dbReference type="Proteomes" id="UP000322075">
    <property type="component" value="Segment"/>
</dbReference>
<protein>
    <recommendedName>
        <fullName evidence="3">Phosphoribosyl-ATP pyrophosphohydrolase</fullName>
    </recommendedName>
</protein>
<name>A0A5C1K5Y5_9CAUD</name>
<accession>A0A5C1K5Y5</accession>
<keyword evidence="2" id="KW-1185">Reference proteome</keyword>
<gene>
    <name evidence="1" type="ORF">Zuri_58</name>
</gene>
<dbReference type="EMBL" id="MK863032">
    <property type="protein sequence ID" value="QEM41155.1"/>
    <property type="molecule type" value="Genomic_DNA"/>
</dbReference>
<evidence type="ECO:0000313" key="1">
    <source>
        <dbReference type="EMBL" id="QEM41155.1"/>
    </source>
</evidence>
<organism evidence="1 2">
    <name type="scientific">Pseudomonas phage Zuri</name>
    <dbReference type="NCBI Taxonomy" id="2604899"/>
    <lineage>
        <taxon>Viruses</taxon>
        <taxon>Duplodnaviria</taxon>
        <taxon>Heunggongvirae</taxon>
        <taxon>Uroviricota</taxon>
        <taxon>Caudoviricetes</taxon>
        <taxon>Schitoviridae</taxon>
        <taxon>Zurivirus</taxon>
        <taxon>Zurivirus zuri</taxon>
    </lineage>
</organism>
<reference evidence="1" key="1">
    <citation type="submission" date="2019-04" db="EMBL/GenBank/DDBJ databases">
        <authorList>
            <person name="Assadpour T."/>
            <person name="Ahmed J."/>
            <person name="Anderson S."/>
            <person name="Espinosa K."/>
            <person name="Gadsden T."/>
            <person name="Graham A."/>
            <person name="Hajjar W."/>
            <person name="Howard T."/>
            <person name="Lacafta O."/>
            <person name="Matney K."/>
            <person name="Matsen K."/>
            <person name="Osu J."/>
            <person name="Rupe E."/>
            <person name="Sang H."/>
            <person name="Wadi S."/>
            <person name="McNeal J."/>
            <person name="Temple L."/>
        </authorList>
    </citation>
    <scope>NUCLEOTIDE SEQUENCE [LARGE SCALE GENOMIC DNA]</scope>
</reference>
<dbReference type="InterPro" id="IPR023292">
    <property type="entry name" value="NTP_PyroPHydrolase-like_dom_sf"/>
</dbReference>
<dbReference type="Gene3D" id="1.10.3420.10">
    <property type="entry name" value="putative ntp pyrophosphohydrolase like domain"/>
    <property type="match status" value="1"/>
</dbReference>